<proteinExistence type="predicted"/>
<evidence type="ECO:0000256" key="2">
    <source>
        <dbReference type="SAM" id="SignalP"/>
    </source>
</evidence>
<dbReference type="EMBL" id="HBHQ01018153">
    <property type="protein sequence ID" value="CAD9820325.1"/>
    <property type="molecule type" value="Transcribed_RNA"/>
</dbReference>
<gene>
    <name evidence="3" type="ORF">ASEP1449_LOCUS12158</name>
</gene>
<evidence type="ECO:0008006" key="4">
    <source>
        <dbReference type="Google" id="ProtNLM"/>
    </source>
</evidence>
<dbReference type="InterPro" id="IPR011050">
    <property type="entry name" value="Pectin_lyase_fold/virulence"/>
</dbReference>
<feature type="compositionally biased region" description="Polar residues" evidence="1">
    <location>
        <begin position="354"/>
        <end position="365"/>
    </location>
</feature>
<accession>A0A7S2UI44</accession>
<sequence length="385" mass="41741">MRLSFLLIATAAAGVWSMAEAQDCYTSTYQIFEDQLTNPTKKEFIVCPNTNIAVGIPNDDLSGFEYGDWPLLPIGPDVTFKCGLSGKSENNCTLDGSFLHFLSLPALDVPGIQIPSINTDNLYVSGFTFTGDGTSMIATGSFSVTINAPGKNQTFNDIIWKDAKYQTFFSATELDMIPDAGLADLSIEVTLQNSKFHNISYGRVVINVAKQSVTVRNTSFDEVKTYPCGCEQRFINAHTGVFGGTSKWTSTSDTHMNLIDNCFQGVESGSALIWSSTNDTAKVIINKENNYVNDVTLLYDKHVCKKGIAISTAADGSGWEKCLKLADAKTCSLTEATKGSKSGGKSSHEGGNSYVKSGKTTSRKGSNSDKDNNIRMLRKQLSTRV</sequence>
<dbReference type="AlphaFoldDB" id="A0A7S2UI44"/>
<dbReference type="SUPFAM" id="SSF51126">
    <property type="entry name" value="Pectin lyase-like"/>
    <property type="match status" value="1"/>
</dbReference>
<feature type="signal peptide" evidence="2">
    <location>
        <begin position="1"/>
        <end position="21"/>
    </location>
</feature>
<name>A0A7S2UI44_9STRA</name>
<feature type="chain" id="PRO_5030945424" description="Right handed beta helix domain-containing protein" evidence="2">
    <location>
        <begin position="22"/>
        <end position="385"/>
    </location>
</feature>
<keyword evidence="2" id="KW-0732">Signal</keyword>
<protein>
    <recommendedName>
        <fullName evidence="4">Right handed beta helix domain-containing protein</fullName>
    </recommendedName>
</protein>
<feature type="compositionally biased region" description="Low complexity" evidence="1">
    <location>
        <begin position="339"/>
        <end position="353"/>
    </location>
</feature>
<evidence type="ECO:0000313" key="3">
    <source>
        <dbReference type="EMBL" id="CAD9820325.1"/>
    </source>
</evidence>
<reference evidence="3" key="1">
    <citation type="submission" date="2021-01" db="EMBL/GenBank/DDBJ databases">
        <authorList>
            <person name="Corre E."/>
            <person name="Pelletier E."/>
            <person name="Niang G."/>
            <person name="Scheremetjew M."/>
            <person name="Finn R."/>
            <person name="Kale V."/>
            <person name="Holt S."/>
            <person name="Cochrane G."/>
            <person name="Meng A."/>
            <person name="Brown T."/>
            <person name="Cohen L."/>
        </authorList>
    </citation>
    <scope>NUCLEOTIDE SEQUENCE</scope>
    <source>
        <strain evidence="3">CCMP2084</strain>
    </source>
</reference>
<feature type="region of interest" description="Disordered" evidence="1">
    <location>
        <begin position="336"/>
        <end position="385"/>
    </location>
</feature>
<evidence type="ECO:0000256" key="1">
    <source>
        <dbReference type="SAM" id="MobiDB-lite"/>
    </source>
</evidence>
<organism evidence="3">
    <name type="scientific">Attheya septentrionalis</name>
    <dbReference type="NCBI Taxonomy" id="420275"/>
    <lineage>
        <taxon>Eukaryota</taxon>
        <taxon>Sar</taxon>
        <taxon>Stramenopiles</taxon>
        <taxon>Ochrophyta</taxon>
        <taxon>Bacillariophyta</taxon>
        <taxon>Coscinodiscophyceae</taxon>
        <taxon>Chaetocerotophycidae</taxon>
        <taxon>Chaetocerotales</taxon>
        <taxon>Attheyaceae</taxon>
        <taxon>Attheya</taxon>
    </lineage>
</organism>